<dbReference type="RefSeq" id="WP_144352044.1">
    <property type="nucleotide sequence ID" value="NZ_CP036259.1"/>
</dbReference>
<dbReference type="Pfam" id="PF00126">
    <property type="entry name" value="HTH_1"/>
    <property type="match status" value="1"/>
</dbReference>
<keyword evidence="2" id="KW-0805">Transcription regulation</keyword>
<evidence type="ECO:0000313" key="6">
    <source>
        <dbReference type="EMBL" id="QDR82677.1"/>
    </source>
</evidence>
<evidence type="ECO:0000259" key="5">
    <source>
        <dbReference type="PROSITE" id="PS50931"/>
    </source>
</evidence>
<gene>
    <name evidence="6" type="primary">hdfR_5</name>
    <name evidence="6" type="ORF">SPTER_41070</name>
</gene>
<dbReference type="InterPro" id="IPR036390">
    <property type="entry name" value="WH_DNA-bd_sf"/>
</dbReference>
<dbReference type="PANTHER" id="PTHR30419">
    <property type="entry name" value="HTH-TYPE TRANSCRIPTIONAL REGULATOR YBHD"/>
    <property type="match status" value="1"/>
</dbReference>
<dbReference type="Gene3D" id="1.10.10.10">
    <property type="entry name" value="Winged helix-like DNA-binding domain superfamily/Winged helix DNA-binding domain"/>
    <property type="match status" value="1"/>
</dbReference>
<keyword evidence="4" id="KW-0804">Transcription</keyword>
<reference evidence="6 7" key="1">
    <citation type="submission" date="2019-02" db="EMBL/GenBank/DDBJ databases">
        <title>Closed genome of Sporomusa termitida DSM 4440.</title>
        <authorList>
            <person name="Poehlein A."/>
            <person name="Daniel R."/>
        </authorList>
    </citation>
    <scope>NUCLEOTIDE SEQUENCE [LARGE SCALE GENOMIC DNA]</scope>
    <source>
        <strain evidence="6 7">DSM 4440</strain>
    </source>
</reference>
<dbReference type="SUPFAM" id="SSF46785">
    <property type="entry name" value="Winged helix' DNA-binding domain"/>
    <property type="match status" value="1"/>
</dbReference>
<dbReference type="InterPro" id="IPR036388">
    <property type="entry name" value="WH-like_DNA-bd_sf"/>
</dbReference>
<name>A0A517DZ89_9FIRM</name>
<evidence type="ECO:0000256" key="3">
    <source>
        <dbReference type="ARBA" id="ARBA00023125"/>
    </source>
</evidence>
<dbReference type="KEGG" id="sted:SPTER_41070"/>
<evidence type="ECO:0000313" key="7">
    <source>
        <dbReference type="Proteomes" id="UP000320776"/>
    </source>
</evidence>
<dbReference type="AlphaFoldDB" id="A0A517DZ89"/>
<evidence type="ECO:0000256" key="1">
    <source>
        <dbReference type="ARBA" id="ARBA00009437"/>
    </source>
</evidence>
<organism evidence="6 7">
    <name type="scientific">Sporomusa termitida</name>
    <dbReference type="NCBI Taxonomy" id="2377"/>
    <lineage>
        <taxon>Bacteria</taxon>
        <taxon>Bacillati</taxon>
        <taxon>Bacillota</taxon>
        <taxon>Negativicutes</taxon>
        <taxon>Selenomonadales</taxon>
        <taxon>Sporomusaceae</taxon>
        <taxon>Sporomusa</taxon>
    </lineage>
</organism>
<proteinExistence type="inferred from homology"/>
<dbReference type="Proteomes" id="UP000320776">
    <property type="component" value="Chromosome"/>
</dbReference>
<dbReference type="GO" id="GO:0005829">
    <property type="term" value="C:cytosol"/>
    <property type="evidence" value="ECO:0007669"/>
    <property type="project" value="TreeGrafter"/>
</dbReference>
<dbReference type="InterPro" id="IPR050950">
    <property type="entry name" value="HTH-type_LysR_regulators"/>
</dbReference>
<dbReference type="Gene3D" id="3.40.190.290">
    <property type="match status" value="1"/>
</dbReference>
<accession>A0A517DZ89</accession>
<dbReference type="SUPFAM" id="SSF53850">
    <property type="entry name" value="Periplasmic binding protein-like II"/>
    <property type="match status" value="1"/>
</dbReference>
<dbReference type="CDD" id="cd05466">
    <property type="entry name" value="PBP2_LTTR_substrate"/>
    <property type="match status" value="1"/>
</dbReference>
<dbReference type="OrthoDB" id="1677645at2"/>
<dbReference type="PROSITE" id="PS50931">
    <property type="entry name" value="HTH_LYSR"/>
    <property type="match status" value="1"/>
</dbReference>
<evidence type="ECO:0000256" key="4">
    <source>
        <dbReference type="ARBA" id="ARBA00023163"/>
    </source>
</evidence>
<dbReference type="FunFam" id="1.10.10.10:FF:000001">
    <property type="entry name" value="LysR family transcriptional regulator"/>
    <property type="match status" value="1"/>
</dbReference>
<sequence length="299" mass="33719">MDLLQLKYFQTVAKLEHMTKAAQALQIAQPALSVTIARLEEDIGVPLFNRTGRNIVLNEYGQVFLQRVTRSLNELEAGRQEIADLSGSELGYVSVASTFMSKRFCGLLASFAQLYPKVNFHLTQTTDENAKLRLLENEEVDFTFVIKKLEQPGIVCVPLVGKDIFLAVSPFHRLADRCTVSLQELSGEPFVTIKADHSIQEACHALCRKKGFNPNVVCTCDTSQGLINLVAAGFGIAFFPSPNRKKPNIPFVLIKVEDFDYKSFLYLAWREKRYFSKAAIHFREYIIQHITAKNKPAKL</sequence>
<feature type="domain" description="HTH lysR-type" evidence="5">
    <location>
        <begin position="1"/>
        <end position="58"/>
    </location>
</feature>
<dbReference type="InterPro" id="IPR000847">
    <property type="entry name" value="LysR_HTH_N"/>
</dbReference>
<dbReference type="PRINTS" id="PR00039">
    <property type="entry name" value="HTHLYSR"/>
</dbReference>
<dbReference type="Pfam" id="PF03466">
    <property type="entry name" value="LysR_substrate"/>
    <property type="match status" value="1"/>
</dbReference>
<comment type="similarity">
    <text evidence="1">Belongs to the LysR transcriptional regulatory family.</text>
</comment>
<dbReference type="GO" id="GO:0003677">
    <property type="term" value="F:DNA binding"/>
    <property type="evidence" value="ECO:0007669"/>
    <property type="project" value="UniProtKB-KW"/>
</dbReference>
<dbReference type="InterPro" id="IPR005119">
    <property type="entry name" value="LysR_subst-bd"/>
</dbReference>
<keyword evidence="7" id="KW-1185">Reference proteome</keyword>
<dbReference type="EMBL" id="CP036259">
    <property type="protein sequence ID" value="QDR82677.1"/>
    <property type="molecule type" value="Genomic_DNA"/>
</dbReference>
<protein>
    <submittedName>
        <fullName evidence="6">HTH-type transcriptional regulator HdfR</fullName>
    </submittedName>
</protein>
<evidence type="ECO:0000256" key="2">
    <source>
        <dbReference type="ARBA" id="ARBA00023015"/>
    </source>
</evidence>
<keyword evidence="3" id="KW-0238">DNA-binding</keyword>
<dbReference type="GO" id="GO:0003700">
    <property type="term" value="F:DNA-binding transcription factor activity"/>
    <property type="evidence" value="ECO:0007669"/>
    <property type="project" value="InterPro"/>
</dbReference>
<dbReference type="PANTHER" id="PTHR30419:SF28">
    <property type="entry name" value="HTH-TYPE TRANSCRIPTIONAL REGULATOR BSDA"/>
    <property type="match status" value="1"/>
</dbReference>